<protein>
    <submittedName>
        <fullName evidence="2">CLUMA_CG009255, isoform A</fullName>
    </submittedName>
</protein>
<organism evidence="2 3">
    <name type="scientific">Clunio marinus</name>
    <dbReference type="NCBI Taxonomy" id="568069"/>
    <lineage>
        <taxon>Eukaryota</taxon>
        <taxon>Metazoa</taxon>
        <taxon>Ecdysozoa</taxon>
        <taxon>Arthropoda</taxon>
        <taxon>Hexapoda</taxon>
        <taxon>Insecta</taxon>
        <taxon>Pterygota</taxon>
        <taxon>Neoptera</taxon>
        <taxon>Endopterygota</taxon>
        <taxon>Diptera</taxon>
        <taxon>Nematocera</taxon>
        <taxon>Chironomoidea</taxon>
        <taxon>Chironomidae</taxon>
        <taxon>Clunio</taxon>
    </lineage>
</organism>
<gene>
    <name evidence="2" type="ORF">CLUMA_CG009255</name>
</gene>
<reference evidence="2 3" key="1">
    <citation type="submission" date="2015-04" db="EMBL/GenBank/DDBJ databases">
        <authorList>
            <person name="Syromyatnikov M.Y."/>
            <person name="Popov V.N."/>
        </authorList>
    </citation>
    <scope>NUCLEOTIDE SEQUENCE [LARGE SCALE GENOMIC DNA]</scope>
</reference>
<name>A0A1J1I646_9DIPT</name>
<keyword evidence="3" id="KW-1185">Reference proteome</keyword>
<accession>A0A1J1I646</accession>
<feature type="transmembrane region" description="Helical" evidence="1">
    <location>
        <begin position="78"/>
        <end position="99"/>
    </location>
</feature>
<evidence type="ECO:0000313" key="3">
    <source>
        <dbReference type="Proteomes" id="UP000183832"/>
    </source>
</evidence>
<keyword evidence="1" id="KW-1133">Transmembrane helix</keyword>
<evidence type="ECO:0000256" key="1">
    <source>
        <dbReference type="SAM" id="Phobius"/>
    </source>
</evidence>
<keyword evidence="1" id="KW-0812">Transmembrane</keyword>
<keyword evidence="1" id="KW-0472">Membrane</keyword>
<dbReference type="Proteomes" id="UP000183832">
    <property type="component" value="Unassembled WGS sequence"/>
</dbReference>
<dbReference type="AlphaFoldDB" id="A0A1J1I646"/>
<evidence type="ECO:0000313" key="2">
    <source>
        <dbReference type="EMBL" id="CRK95799.1"/>
    </source>
</evidence>
<proteinExistence type="predicted"/>
<dbReference type="EMBL" id="CVRI01000043">
    <property type="protein sequence ID" value="CRK95799.1"/>
    <property type="molecule type" value="Genomic_DNA"/>
</dbReference>
<sequence length="124" mass="14212">MNEWFSFKIPASFRMQKSASIQHQKSAKCLCCPDACRVMLLVSNNVQCKSHLNIHTQCKFSHKIEINITEFRLPLAQVLLTLIAFLLVSTMMILTNFGFQQFLVTFKMSKIIDSLTGIISKRII</sequence>